<protein>
    <submittedName>
        <fullName evidence="2">Uncharacterized protein</fullName>
    </submittedName>
</protein>
<feature type="compositionally biased region" description="Polar residues" evidence="1">
    <location>
        <begin position="10"/>
        <end position="20"/>
    </location>
</feature>
<reference evidence="3" key="1">
    <citation type="journal article" date="2018" name="Nat. Microbiol.">
        <title>Leveraging single-cell genomics to expand the fungal tree of life.</title>
        <authorList>
            <person name="Ahrendt S.R."/>
            <person name="Quandt C.A."/>
            <person name="Ciobanu D."/>
            <person name="Clum A."/>
            <person name="Salamov A."/>
            <person name="Andreopoulos B."/>
            <person name="Cheng J.F."/>
            <person name="Woyke T."/>
            <person name="Pelin A."/>
            <person name="Henrissat B."/>
            <person name="Reynolds N.K."/>
            <person name="Benny G.L."/>
            <person name="Smith M.E."/>
            <person name="James T.Y."/>
            <person name="Grigoriev I.V."/>
        </authorList>
    </citation>
    <scope>NUCLEOTIDE SEQUENCE [LARGE SCALE GENOMIC DNA]</scope>
</reference>
<feature type="region of interest" description="Disordered" evidence="1">
    <location>
        <begin position="71"/>
        <end position="158"/>
    </location>
</feature>
<dbReference type="AlphaFoldDB" id="A0A4P9W1S6"/>
<gene>
    <name evidence="2" type="ORF">BDK51DRAFT_47312</name>
</gene>
<evidence type="ECO:0000256" key="1">
    <source>
        <dbReference type="SAM" id="MobiDB-lite"/>
    </source>
</evidence>
<dbReference type="EMBL" id="KZ998506">
    <property type="protein sequence ID" value="RKO86064.1"/>
    <property type="molecule type" value="Genomic_DNA"/>
</dbReference>
<feature type="region of interest" description="Disordered" evidence="1">
    <location>
        <begin position="335"/>
        <end position="416"/>
    </location>
</feature>
<evidence type="ECO:0000313" key="3">
    <source>
        <dbReference type="Proteomes" id="UP000269721"/>
    </source>
</evidence>
<feature type="compositionally biased region" description="Low complexity" evidence="1">
    <location>
        <begin position="82"/>
        <end position="113"/>
    </location>
</feature>
<keyword evidence="3" id="KW-1185">Reference proteome</keyword>
<proteinExistence type="predicted"/>
<dbReference type="Proteomes" id="UP000269721">
    <property type="component" value="Unassembled WGS sequence"/>
</dbReference>
<feature type="compositionally biased region" description="Basic residues" evidence="1">
    <location>
        <begin position="348"/>
        <end position="362"/>
    </location>
</feature>
<feature type="region of interest" description="Disordered" evidence="1">
    <location>
        <begin position="430"/>
        <end position="475"/>
    </location>
</feature>
<name>A0A4P9W1S6_9FUNG</name>
<feature type="region of interest" description="Disordered" evidence="1">
    <location>
        <begin position="1"/>
        <end position="27"/>
    </location>
</feature>
<accession>A0A4P9W1S6</accession>
<sequence length="493" mass="52294">MSTTSTSTTLRISQMQSTTAPRHVGPAVGGHTREVVVRRDTLSLIQAYIFNILLAVFEGVGETLQTTDRHLLDGRDHGRGTPSPSSASSSASASGSAPTSPSASPPLSSKVPSFIPPHVLARRPSIPGPITKKFAAQRDPESRDGGSEAASLAMPSTSAFSERERIHVLASDPDVVVVEDDTGVGSVVVSSVSMTTTFITNKLYGVFTIPYRCVTLVRDLVGGLALGRAAPPLPSTASTPPIASFHPKAKDKILNDAEPLVASPTPISTDLSHTLSARERIQVLAPDPDVSDVEDAVVGLVAVSAVTDVGSTCALIYEPLRTQPTPQRFLYHQQGLHHTSNPSPLRLSRARPRRRTRPRTRRAIGPVDRGDAADSERQTHREGEELRRRRAARSVPEPRPRVPRLVLAPPPADLSQVGSSSYGELFGVPGMESEPHGAGASASGEVDRPLTSGPNVEEGVAADADKRRPLSDEEFYASLPRPAAAVFRSVDGA</sequence>
<feature type="compositionally biased region" description="Basic and acidic residues" evidence="1">
    <location>
        <begin position="368"/>
        <end position="387"/>
    </location>
</feature>
<evidence type="ECO:0000313" key="2">
    <source>
        <dbReference type="EMBL" id="RKO86064.1"/>
    </source>
</evidence>
<feature type="compositionally biased region" description="Basic and acidic residues" evidence="1">
    <location>
        <begin position="136"/>
        <end position="146"/>
    </location>
</feature>
<organism evidence="2 3">
    <name type="scientific">Blyttiomyces helicus</name>
    <dbReference type="NCBI Taxonomy" id="388810"/>
    <lineage>
        <taxon>Eukaryota</taxon>
        <taxon>Fungi</taxon>
        <taxon>Fungi incertae sedis</taxon>
        <taxon>Chytridiomycota</taxon>
        <taxon>Chytridiomycota incertae sedis</taxon>
        <taxon>Chytridiomycetes</taxon>
        <taxon>Chytridiomycetes incertae sedis</taxon>
        <taxon>Blyttiomyces</taxon>
    </lineage>
</organism>